<keyword evidence="5" id="KW-0964">Secreted</keyword>
<comment type="subcellular location">
    <subcellularLocation>
        <location evidence="2">Secreted</location>
        <location evidence="2">Cell wall</location>
    </subcellularLocation>
</comment>
<dbReference type="Gramene" id="LPERR02G15340.1">
    <property type="protein sequence ID" value="LPERR02G15340.1"/>
    <property type="gene ID" value="LPERR02G15340"/>
</dbReference>
<keyword evidence="5" id="KW-0134">Cell wall</keyword>
<evidence type="ECO:0000256" key="1">
    <source>
        <dbReference type="ARBA" id="ARBA00000094"/>
    </source>
</evidence>
<dbReference type="Gene3D" id="2.60.120.560">
    <property type="entry name" value="Exo-inulinase, domain 1"/>
    <property type="match status" value="1"/>
</dbReference>
<accession>A0A0D9VGN6</accession>
<dbReference type="InterPro" id="IPR001362">
    <property type="entry name" value="Glyco_hydro_32"/>
</dbReference>
<evidence type="ECO:0000256" key="5">
    <source>
        <dbReference type="ARBA" id="ARBA00022512"/>
    </source>
</evidence>
<keyword evidence="6" id="KW-0378">Hydrolase</keyword>
<dbReference type="SMART" id="SM00640">
    <property type="entry name" value="Glyco_32"/>
    <property type="match status" value="1"/>
</dbReference>
<dbReference type="AlphaFoldDB" id="A0A0D9VGN6"/>
<proteinExistence type="inferred from homology"/>
<evidence type="ECO:0000313" key="10">
    <source>
        <dbReference type="EnsemblPlants" id="LPERR02G15340.1"/>
    </source>
</evidence>
<evidence type="ECO:0000256" key="3">
    <source>
        <dbReference type="ARBA" id="ARBA00009902"/>
    </source>
</evidence>
<evidence type="ECO:0000313" key="11">
    <source>
        <dbReference type="Proteomes" id="UP000032180"/>
    </source>
</evidence>
<evidence type="ECO:0000256" key="8">
    <source>
        <dbReference type="ARBA" id="ARBA00023295"/>
    </source>
</evidence>
<evidence type="ECO:0000256" key="7">
    <source>
        <dbReference type="ARBA" id="ARBA00023180"/>
    </source>
</evidence>
<protein>
    <recommendedName>
        <fullName evidence="4">beta-fructofuranosidase</fullName>
        <ecNumber evidence="4">3.2.1.26</ecNumber>
    </recommendedName>
</protein>
<dbReference type="STRING" id="77586.A0A0D9VGN6"/>
<dbReference type="Pfam" id="PF00251">
    <property type="entry name" value="Glyco_hydro_32N"/>
    <property type="match status" value="1"/>
</dbReference>
<reference evidence="11" key="2">
    <citation type="submission" date="2013-12" db="EMBL/GenBank/DDBJ databases">
        <authorList>
            <person name="Yu Y."/>
            <person name="Lee S."/>
            <person name="de Baynast K."/>
            <person name="Wissotski M."/>
            <person name="Liu L."/>
            <person name="Talag J."/>
            <person name="Goicoechea J."/>
            <person name="Angelova A."/>
            <person name="Jetty R."/>
            <person name="Kudrna D."/>
            <person name="Golser W."/>
            <person name="Rivera L."/>
            <person name="Zhang J."/>
            <person name="Wing R."/>
        </authorList>
    </citation>
    <scope>NUCLEOTIDE SEQUENCE</scope>
</reference>
<keyword evidence="8" id="KW-0326">Glycosidase</keyword>
<evidence type="ECO:0000259" key="9">
    <source>
        <dbReference type="Pfam" id="PF00251"/>
    </source>
</evidence>
<dbReference type="EnsemblPlants" id="LPERR02G15340.1">
    <property type="protein sequence ID" value="LPERR02G15340.1"/>
    <property type="gene ID" value="LPERR02G15340"/>
</dbReference>
<dbReference type="PANTHER" id="PTHR31953">
    <property type="entry name" value="BETA-FRUCTOFURANOSIDASE, INSOLUBLE ISOENZYME CWINV1-RELATED"/>
    <property type="match status" value="1"/>
</dbReference>
<comment type="similarity">
    <text evidence="3">Belongs to the glycosyl hydrolase 32 family.</text>
</comment>
<dbReference type="eggNOG" id="KOG0228">
    <property type="taxonomic scope" value="Eukaryota"/>
</dbReference>
<keyword evidence="7" id="KW-0325">Glycoprotein</keyword>
<reference evidence="10 11" key="1">
    <citation type="submission" date="2012-08" db="EMBL/GenBank/DDBJ databases">
        <title>Oryza genome evolution.</title>
        <authorList>
            <person name="Wing R.A."/>
        </authorList>
    </citation>
    <scope>NUCLEOTIDE SEQUENCE</scope>
</reference>
<dbReference type="Gene3D" id="2.115.10.20">
    <property type="entry name" value="Glycosyl hydrolase domain, family 43"/>
    <property type="match status" value="2"/>
</dbReference>
<dbReference type="InterPro" id="IPR023296">
    <property type="entry name" value="Glyco_hydro_beta-prop_sf"/>
</dbReference>
<sequence>MANVLYGVNIAFHKNKSEPQLREWIKPSYNPVVSPELRMNLFQFHDPTTTCVPIPEPRLQEMGLSQTPDPLSIDRDVGVPRLFPSQRASVEWPQHIRYVPDNPNDDYKHLCYDNGIFYAPNTFFDHVKQRHILLNVAHDKAKGWASIYTIPRMTWLDLNGKQLLQWPIEELETPMGECVDVYVKVIKPGEHLEVTDLQTYQADMKVSFEVSELEKEESRSNDTRKLCGHKSAVVKRGGGMGPFGLWIWSSTGLDGKTTIFFIFFRDGYNNLIVLICANHIKCSNISIFLFSLSLLHINIVFPKNKSEPLLREWIKPSYNLVVSPELGMNPFQFHDPTTTYVPIPKPGLQDMSLSQTPDPLCIDKDVRVPRLFPSQRASNGLNTLEFNLKYVLKNSLTSTFYDYYTVGTYKEVTKQYVLDNPNDTFLDPVKQHRILLRWVNESDSVAHDKANGWASIYMAWIVSTSGNSKEYMA</sequence>
<evidence type="ECO:0000256" key="6">
    <source>
        <dbReference type="ARBA" id="ARBA00022801"/>
    </source>
</evidence>
<dbReference type="HOGENOM" id="CLU_577933_0_0_1"/>
<name>A0A0D9VGN6_9ORYZ</name>
<evidence type="ECO:0000256" key="2">
    <source>
        <dbReference type="ARBA" id="ARBA00004191"/>
    </source>
</evidence>
<organism evidence="10 11">
    <name type="scientific">Leersia perrieri</name>
    <dbReference type="NCBI Taxonomy" id="77586"/>
    <lineage>
        <taxon>Eukaryota</taxon>
        <taxon>Viridiplantae</taxon>
        <taxon>Streptophyta</taxon>
        <taxon>Embryophyta</taxon>
        <taxon>Tracheophyta</taxon>
        <taxon>Spermatophyta</taxon>
        <taxon>Magnoliopsida</taxon>
        <taxon>Liliopsida</taxon>
        <taxon>Poales</taxon>
        <taxon>Poaceae</taxon>
        <taxon>BOP clade</taxon>
        <taxon>Oryzoideae</taxon>
        <taxon>Oryzeae</taxon>
        <taxon>Oryzinae</taxon>
        <taxon>Leersia</taxon>
    </lineage>
</organism>
<comment type="catalytic activity">
    <reaction evidence="1">
        <text>Hydrolysis of terminal non-reducing beta-D-fructofuranoside residues in beta-D-fructofuranosides.</text>
        <dbReference type="EC" id="3.2.1.26"/>
    </reaction>
</comment>
<dbReference type="SUPFAM" id="SSF75005">
    <property type="entry name" value="Arabinanase/levansucrase/invertase"/>
    <property type="match status" value="2"/>
</dbReference>
<dbReference type="EC" id="3.2.1.26" evidence="4"/>
<feature type="domain" description="Glycosyl hydrolase family 32 N-terminal" evidence="9">
    <location>
        <begin position="108"/>
        <end position="167"/>
    </location>
</feature>
<keyword evidence="11" id="KW-1185">Reference proteome</keyword>
<reference evidence="10" key="3">
    <citation type="submission" date="2015-04" db="UniProtKB">
        <authorList>
            <consortium name="EnsemblPlants"/>
        </authorList>
    </citation>
    <scope>IDENTIFICATION</scope>
</reference>
<dbReference type="InterPro" id="IPR050551">
    <property type="entry name" value="Fructan_Metab_Enzymes"/>
</dbReference>
<dbReference type="Proteomes" id="UP000032180">
    <property type="component" value="Chromosome 2"/>
</dbReference>
<dbReference type="GO" id="GO:0004564">
    <property type="term" value="F:beta-fructofuranosidase activity"/>
    <property type="evidence" value="ECO:0007669"/>
    <property type="project" value="UniProtKB-EC"/>
</dbReference>
<evidence type="ECO:0000256" key="4">
    <source>
        <dbReference type="ARBA" id="ARBA00012758"/>
    </source>
</evidence>
<dbReference type="InterPro" id="IPR013148">
    <property type="entry name" value="Glyco_hydro_32_N"/>
</dbReference>
<dbReference type="GO" id="GO:0005975">
    <property type="term" value="P:carbohydrate metabolic process"/>
    <property type="evidence" value="ECO:0007669"/>
    <property type="project" value="InterPro"/>
</dbReference>